<accession>A0ABS7HRC5</accession>
<keyword evidence="7" id="KW-1185">Reference proteome</keyword>
<dbReference type="Pfam" id="PF01850">
    <property type="entry name" value="PIN"/>
    <property type="match status" value="1"/>
</dbReference>
<evidence type="ECO:0000256" key="1">
    <source>
        <dbReference type="ARBA" id="ARBA00022722"/>
    </source>
</evidence>
<evidence type="ECO:0000313" key="6">
    <source>
        <dbReference type="EMBL" id="MBW9095418.1"/>
    </source>
</evidence>
<dbReference type="RefSeq" id="WP_220302120.1">
    <property type="nucleotide sequence ID" value="NZ_JAEUAW010000018.1"/>
</dbReference>
<keyword evidence="4" id="KW-0460">Magnesium</keyword>
<feature type="domain" description="PIN" evidence="5">
    <location>
        <begin position="5"/>
        <end position="118"/>
    </location>
</feature>
<evidence type="ECO:0000313" key="7">
    <source>
        <dbReference type="Proteomes" id="UP001196843"/>
    </source>
</evidence>
<dbReference type="Proteomes" id="UP001196843">
    <property type="component" value="Unassembled WGS sequence"/>
</dbReference>
<evidence type="ECO:0000256" key="3">
    <source>
        <dbReference type="ARBA" id="ARBA00022801"/>
    </source>
</evidence>
<evidence type="ECO:0000256" key="2">
    <source>
        <dbReference type="ARBA" id="ARBA00022723"/>
    </source>
</evidence>
<dbReference type="EMBL" id="JAEUAW010000018">
    <property type="protein sequence ID" value="MBW9095418.1"/>
    <property type="molecule type" value="Genomic_DNA"/>
</dbReference>
<dbReference type="SUPFAM" id="SSF88723">
    <property type="entry name" value="PIN domain-like"/>
    <property type="match status" value="1"/>
</dbReference>
<keyword evidence="3" id="KW-0378">Hydrolase</keyword>
<protein>
    <submittedName>
        <fullName evidence="6">PIN domain-containing protein</fullName>
    </submittedName>
</protein>
<keyword evidence="1" id="KW-0540">Nuclease</keyword>
<reference evidence="6 7" key="1">
    <citation type="journal article" date="2021" name="MBio">
        <title>Poor Competitiveness of Bradyrhizobium in Pigeon Pea Root Colonization in Indian Soils.</title>
        <authorList>
            <person name="Chalasani D."/>
            <person name="Basu A."/>
            <person name="Pullabhotla S.V.S.R.N."/>
            <person name="Jorrin B."/>
            <person name="Neal A.L."/>
            <person name="Poole P.S."/>
            <person name="Podile A.R."/>
            <person name="Tkacz A."/>
        </authorList>
    </citation>
    <scope>NUCLEOTIDE SEQUENCE [LARGE SCALE GENOMIC DNA]</scope>
    <source>
        <strain evidence="6 7">HU14</strain>
    </source>
</reference>
<dbReference type="InterPro" id="IPR029060">
    <property type="entry name" value="PIN-like_dom_sf"/>
</dbReference>
<sequence>MTIAFDADVLIYAAVRDHPLGARVRGVLDDARTDSVGSVLLLPEVLAKPLRDGPGSAEVEALLSVLARMDLRPFDEPTARLSVILAAEHNLRAADAAHLATAIASEADRFVTNNRKDFPRSIPEIEIVYPDDLPAVG</sequence>
<evidence type="ECO:0000259" key="5">
    <source>
        <dbReference type="Pfam" id="PF01850"/>
    </source>
</evidence>
<dbReference type="Gene3D" id="3.40.50.1010">
    <property type="entry name" value="5'-nuclease"/>
    <property type="match status" value="1"/>
</dbReference>
<keyword evidence="2" id="KW-0479">Metal-binding</keyword>
<evidence type="ECO:0000256" key="4">
    <source>
        <dbReference type="ARBA" id="ARBA00022842"/>
    </source>
</evidence>
<name>A0ABS7HRC5_9MICO</name>
<proteinExistence type="predicted"/>
<comment type="caution">
    <text evidence="6">The sequence shown here is derived from an EMBL/GenBank/DDBJ whole genome shotgun (WGS) entry which is preliminary data.</text>
</comment>
<organism evidence="6 7">
    <name type="scientific">Microbacterium jejuense</name>
    <dbReference type="NCBI Taxonomy" id="1263637"/>
    <lineage>
        <taxon>Bacteria</taxon>
        <taxon>Bacillati</taxon>
        <taxon>Actinomycetota</taxon>
        <taxon>Actinomycetes</taxon>
        <taxon>Micrococcales</taxon>
        <taxon>Microbacteriaceae</taxon>
        <taxon>Microbacterium</taxon>
    </lineage>
</organism>
<gene>
    <name evidence="6" type="ORF">JNB62_17185</name>
</gene>
<dbReference type="InterPro" id="IPR002716">
    <property type="entry name" value="PIN_dom"/>
</dbReference>